<comment type="caution">
    <text evidence="1">The sequence shown here is derived from an EMBL/GenBank/DDBJ whole genome shotgun (WGS) entry which is preliminary data.</text>
</comment>
<sequence>MTFVKIIVFLTLASLLFTISDVSKIKKENKKLKGEIEEIKKQILK</sequence>
<protein>
    <submittedName>
        <fullName evidence="1">Uncharacterized protein</fullName>
    </submittedName>
</protein>
<gene>
    <name evidence="1" type="ORF">J1TS3_44270</name>
</gene>
<evidence type="ECO:0000313" key="1">
    <source>
        <dbReference type="EMBL" id="GIN23293.1"/>
    </source>
</evidence>
<accession>A0ABQ4KEK1</accession>
<proteinExistence type="predicted"/>
<evidence type="ECO:0000313" key="2">
    <source>
        <dbReference type="Proteomes" id="UP000680279"/>
    </source>
</evidence>
<name>A0ABQ4KEK1_9BACI</name>
<dbReference type="RefSeq" id="WP_018708183.1">
    <property type="nucleotide sequence ID" value="NZ_BOQT01000030.1"/>
</dbReference>
<keyword evidence="2" id="KW-1185">Reference proteome</keyword>
<dbReference type="EMBL" id="BOQT01000030">
    <property type="protein sequence ID" value="GIN23293.1"/>
    <property type="molecule type" value="Genomic_DNA"/>
</dbReference>
<reference evidence="1 2" key="1">
    <citation type="submission" date="2021-03" db="EMBL/GenBank/DDBJ databases">
        <title>Antimicrobial resistance genes in bacteria isolated from Japanese honey, and their potential for conferring macrolide and lincosamide resistance in the American foulbrood pathogen Paenibacillus larvae.</title>
        <authorList>
            <person name="Okamoto M."/>
            <person name="Kumagai M."/>
            <person name="Kanamori H."/>
            <person name="Takamatsu D."/>
        </authorList>
    </citation>
    <scope>NUCLEOTIDE SEQUENCE [LARGE SCALE GENOMIC DNA]</scope>
    <source>
        <strain evidence="1 2">J1TS3</strain>
    </source>
</reference>
<dbReference type="Proteomes" id="UP000680279">
    <property type="component" value="Unassembled WGS sequence"/>
</dbReference>
<organism evidence="1 2">
    <name type="scientific">Siminovitchia fordii</name>
    <dbReference type="NCBI Taxonomy" id="254759"/>
    <lineage>
        <taxon>Bacteria</taxon>
        <taxon>Bacillati</taxon>
        <taxon>Bacillota</taxon>
        <taxon>Bacilli</taxon>
        <taxon>Bacillales</taxon>
        <taxon>Bacillaceae</taxon>
        <taxon>Siminovitchia</taxon>
    </lineage>
</organism>